<proteinExistence type="predicted"/>
<sequence>MIRRHTIQKEHKYFYPFSFMDKQLIRQQIRDWVKWEEESVSLKQRMKQINQAKKEISAKLLVVMKEHDLDEFDLNQEGKLVRQVKKTKQGLNKKTLLTTLSHYYKSEAEAKKTTDFILNARAEKLSETLCKK</sequence>
<organism evidence="1">
    <name type="scientific">viral metagenome</name>
    <dbReference type="NCBI Taxonomy" id="1070528"/>
    <lineage>
        <taxon>unclassified sequences</taxon>
        <taxon>metagenomes</taxon>
        <taxon>organismal metagenomes</taxon>
    </lineage>
</organism>
<reference evidence="1" key="1">
    <citation type="journal article" date="2020" name="Nature">
        <title>Giant virus diversity and host interactions through global metagenomics.</title>
        <authorList>
            <person name="Schulz F."/>
            <person name="Roux S."/>
            <person name="Paez-Espino D."/>
            <person name="Jungbluth S."/>
            <person name="Walsh D.A."/>
            <person name="Denef V.J."/>
            <person name="McMahon K.D."/>
            <person name="Konstantinidis K.T."/>
            <person name="Eloe-Fadrosh E.A."/>
            <person name="Kyrpides N.C."/>
            <person name="Woyke T."/>
        </authorList>
    </citation>
    <scope>NUCLEOTIDE SEQUENCE</scope>
    <source>
        <strain evidence="1">GVMAG-M-3300023184-17</strain>
    </source>
</reference>
<dbReference type="EMBL" id="MN740041">
    <property type="protein sequence ID" value="QHT85434.1"/>
    <property type="molecule type" value="Genomic_DNA"/>
</dbReference>
<accession>A0A6C0HXY5</accession>
<name>A0A6C0HXY5_9ZZZZ</name>
<evidence type="ECO:0000313" key="1">
    <source>
        <dbReference type="EMBL" id="QHT85434.1"/>
    </source>
</evidence>
<dbReference type="Pfam" id="PF19064">
    <property type="entry name" value="DUF5760"/>
    <property type="match status" value="1"/>
</dbReference>
<dbReference type="AlphaFoldDB" id="A0A6C0HXY5"/>
<protein>
    <submittedName>
        <fullName evidence="1">Uncharacterized protein</fullName>
    </submittedName>
</protein>
<dbReference type="InterPro" id="IPR043918">
    <property type="entry name" value="DUF5760"/>
</dbReference>